<dbReference type="SUPFAM" id="SSF46767">
    <property type="entry name" value="Methylated DNA-protein cysteine methyltransferase, C-terminal domain"/>
    <property type="match status" value="1"/>
</dbReference>
<evidence type="ECO:0000256" key="2">
    <source>
        <dbReference type="ARBA" id="ARBA00008711"/>
    </source>
</evidence>
<protein>
    <recommendedName>
        <fullName evidence="4">Methylated-DNA--protein-cysteine methyltransferase</fullName>
        <ecNumber evidence="3">2.1.1.63</ecNumber>
    </recommendedName>
    <alternativeName>
        <fullName evidence="9">6-O-methylguanine-DNA methyltransferase</fullName>
    </alternativeName>
    <alternativeName>
        <fullName evidence="10">O-6-methylguanine-DNA-alkyltransferase</fullName>
    </alternativeName>
</protein>
<dbReference type="Gene3D" id="1.10.10.10">
    <property type="entry name" value="Winged helix-like DNA-binding domain superfamily/Winged helix DNA-binding domain"/>
    <property type="match status" value="1"/>
</dbReference>
<keyword evidence="8" id="KW-0234">DNA repair</keyword>
<dbReference type="InterPro" id="IPR001497">
    <property type="entry name" value="MethylDNA_cys_MeTrfase_AS"/>
</dbReference>
<dbReference type="RefSeq" id="XP_017779907.1">
    <property type="nucleotide sequence ID" value="XM_017924418.1"/>
</dbReference>
<evidence type="ECO:0000256" key="4">
    <source>
        <dbReference type="ARBA" id="ARBA00015377"/>
    </source>
</evidence>
<dbReference type="PANTHER" id="PTHR10815">
    <property type="entry name" value="METHYLATED-DNA--PROTEIN-CYSTEINE METHYLTRANSFERASE"/>
    <property type="match status" value="1"/>
</dbReference>
<proteinExistence type="inferred from homology"/>
<reference evidence="14" key="1">
    <citation type="submission" date="2025-08" db="UniProtKB">
        <authorList>
            <consortium name="RefSeq"/>
        </authorList>
    </citation>
    <scope>IDENTIFICATION</scope>
    <source>
        <tissue evidence="14">Whole Larva</tissue>
    </source>
</reference>
<dbReference type="Proteomes" id="UP000695000">
    <property type="component" value="Unplaced"/>
</dbReference>
<feature type="domain" description="Methylated-DNA-[protein]-cysteine S-methyltransferase DNA binding" evidence="12">
    <location>
        <begin position="103"/>
        <end position="181"/>
    </location>
</feature>
<keyword evidence="7" id="KW-0227">DNA damage</keyword>
<evidence type="ECO:0000256" key="9">
    <source>
        <dbReference type="ARBA" id="ARBA00030795"/>
    </source>
</evidence>
<dbReference type="InterPro" id="IPR036631">
    <property type="entry name" value="MGMT_N_sf"/>
</dbReference>
<evidence type="ECO:0000256" key="11">
    <source>
        <dbReference type="ARBA" id="ARBA00049348"/>
    </source>
</evidence>
<dbReference type="InterPro" id="IPR036388">
    <property type="entry name" value="WH-like_DNA-bd_sf"/>
</dbReference>
<organism evidence="13 14">
    <name type="scientific">Nicrophorus vespilloides</name>
    <name type="common">Boreal carrion beetle</name>
    <dbReference type="NCBI Taxonomy" id="110193"/>
    <lineage>
        <taxon>Eukaryota</taxon>
        <taxon>Metazoa</taxon>
        <taxon>Ecdysozoa</taxon>
        <taxon>Arthropoda</taxon>
        <taxon>Hexapoda</taxon>
        <taxon>Insecta</taxon>
        <taxon>Pterygota</taxon>
        <taxon>Neoptera</taxon>
        <taxon>Endopterygota</taxon>
        <taxon>Coleoptera</taxon>
        <taxon>Polyphaga</taxon>
        <taxon>Staphyliniformia</taxon>
        <taxon>Silphidae</taxon>
        <taxon>Nicrophorinae</taxon>
        <taxon>Nicrophorus</taxon>
    </lineage>
</organism>
<evidence type="ECO:0000256" key="1">
    <source>
        <dbReference type="ARBA" id="ARBA00001286"/>
    </source>
</evidence>
<dbReference type="Gene3D" id="3.30.160.70">
    <property type="entry name" value="Methylated DNA-protein cysteine methyltransferase domain"/>
    <property type="match status" value="1"/>
</dbReference>
<evidence type="ECO:0000256" key="6">
    <source>
        <dbReference type="ARBA" id="ARBA00022679"/>
    </source>
</evidence>
<sequence length="183" mass="20712">MSGSKIEFSTITTDEYKKLTEFEIIYGVVESQFGHCLIALNNESICYMSLFDEGKENSAIDHLTKDWPNATLREDNKKIEEVSKGIFESNSARLNVLLRGTELQCNVWKELTNLKEGMTASYEQIAKAVGNPKAIRAVASAIAKNKIAYLIPCHRVIRKTGAPNKYRWGPERKIQILKLESKK</sequence>
<dbReference type="SUPFAM" id="SSF53155">
    <property type="entry name" value="Methylated DNA-protein cysteine methyltransferase domain"/>
    <property type="match status" value="1"/>
</dbReference>
<dbReference type="Pfam" id="PF01035">
    <property type="entry name" value="DNA_binding_1"/>
    <property type="match status" value="1"/>
</dbReference>
<evidence type="ECO:0000256" key="8">
    <source>
        <dbReference type="ARBA" id="ARBA00023204"/>
    </source>
</evidence>
<dbReference type="GeneID" id="108565128"/>
<evidence type="ECO:0000256" key="7">
    <source>
        <dbReference type="ARBA" id="ARBA00022763"/>
    </source>
</evidence>
<evidence type="ECO:0000256" key="10">
    <source>
        <dbReference type="ARBA" id="ARBA00031621"/>
    </source>
</evidence>
<evidence type="ECO:0000259" key="12">
    <source>
        <dbReference type="Pfam" id="PF01035"/>
    </source>
</evidence>
<keyword evidence="13" id="KW-1185">Reference proteome</keyword>
<name>A0ABM1MZA7_NICVS</name>
<evidence type="ECO:0000256" key="5">
    <source>
        <dbReference type="ARBA" id="ARBA00022603"/>
    </source>
</evidence>
<evidence type="ECO:0000256" key="3">
    <source>
        <dbReference type="ARBA" id="ARBA00011918"/>
    </source>
</evidence>
<dbReference type="InterPro" id="IPR036217">
    <property type="entry name" value="MethylDNA_cys_MeTrfase_DNAb"/>
</dbReference>
<keyword evidence="6" id="KW-0808">Transferase</keyword>
<dbReference type="PANTHER" id="PTHR10815:SF13">
    <property type="entry name" value="METHYLATED-DNA--PROTEIN-CYSTEINE METHYLTRANSFERASE"/>
    <property type="match status" value="1"/>
</dbReference>
<comment type="catalytic activity">
    <reaction evidence="11">
        <text>a 6-O-methyl-2'-deoxyguanosine in DNA + L-cysteinyl-[protein] = S-methyl-L-cysteinyl-[protein] + a 2'-deoxyguanosine in DNA</text>
        <dbReference type="Rhea" id="RHEA:24000"/>
        <dbReference type="Rhea" id="RHEA-COMP:10131"/>
        <dbReference type="Rhea" id="RHEA-COMP:10132"/>
        <dbReference type="Rhea" id="RHEA-COMP:11367"/>
        <dbReference type="Rhea" id="RHEA-COMP:11368"/>
        <dbReference type="ChEBI" id="CHEBI:29950"/>
        <dbReference type="ChEBI" id="CHEBI:82612"/>
        <dbReference type="ChEBI" id="CHEBI:85445"/>
        <dbReference type="ChEBI" id="CHEBI:85448"/>
        <dbReference type="EC" id="2.1.1.63"/>
    </reaction>
</comment>
<comment type="catalytic activity">
    <reaction evidence="1">
        <text>a 4-O-methyl-thymidine in DNA + L-cysteinyl-[protein] = a thymidine in DNA + S-methyl-L-cysteinyl-[protein]</text>
        <dbReference type="Rhea" id="RHEA:53428"/>
        <dbReference type="Rhea" id="RHEA-COMP:10131"/>
        <dbReference type="Rhea" id="RHEA-COMP:10132"/>
        <dbReference type="Rhea" id="RHEA-COMP:13555"/>
        <dbReference type="Rhea" id="RHEA-COMP:13556"/>
        <dbReference type="ChEBI" id="CHEBI:29950"/>
        <dbReference type="ChEBI" id="CHEBI:82612"/>
        <dbReference type="ChEBI" id="CHEBI:137386"/>
        <dbReference type="ChEBI" id="CHEBI:137387"/>
        <dbReference type="EC" id="2.1.1.63"/>
    </reaction>
</comment>
<evidence type="ECO:0000313" key="14">
    <source>
        <dbReference type="RefSeq" id="XP_017779907.1"/>
    </source>
</evidence>
<dbReference type="CDD" id="cd06445">
    <property type="entry name" value="ATase"/>
    <property type="match status" value="1"/>
</dbReference>
<dbReference type="EC" id="2.1.1.63" evidence="3"/>
<gene>
    <name evidence="14" type="primary">LOC108565128</name>
</gene>
<evidence type="ECO:0000313" key="13">
    <source>
        <dbReference type="Proteomes" id="UP000695000"/>
    </source>
</evidence>
<dbReference type="PROSITE" id="PS00374">
    <property type="entry name" value="MGMT"/>
    <property type="match status" value="1"/>
</dbReference>
<accession>A0ABM1MZA7</accession>
<dbReference type="NCBIfam" id="TIGR00589">
    <property type="entry name" value="ogt"/>
    <property type="match status" value="1"/>
</dbReference>
<keyword evidence="5" id="KW-0489">Methyltransferase</keyword>
<dbReference type="InterPro" id="IPR014048">
    <property type="entry name" value="MethylDNA_cys_MeTrfase_DNA-bd"/>
</dbReference>
<comment type="similarity">
    <text evidence="2">Belongs to the MGMT family.</text>
</comment>